<name>A0A5C3NJN8_9AGAM</name>
<protein>
    <recommendedName>
        <fullName evidence="2">DUF7918 domain-containing protein</fullName>
    </recommendedName>
</protein>
<dbReference type="PANTHER" id="PTHR36223">
    <property type="entry name" value="BETA-LACTAMASE-TYPE TRANSPEPTIDASE FOLD DOMAIN CONTAINING PROTEIN"/>
    <property type="match status" value="1"/>
</dbReference>
<keyword evidence="4" id="KW-1185">Reference proteome</keyword>
<accession>A0A5C3NJN8</accession>
<dbReference type="PANTHER" id="PTHR36223:SF1">
    <property type="entry name" value="TRANSCRIPTION ELONGATION FACTOR EAF N-TERMINAL DOMAIN-CONTAINING PROTEIN"/>
    <property type="match status" value="1"/>
</dbReference>
<proteinExistence type="predicted"/>
<gene>
    <name evidence="3" type="ORF">OE88DRAFT_1650643</name>
</gene>
<reference evidence="3 4" key="1">
    <citation type="journal article" date="2019" name="Nat. Ecol. Evol.">
        <title>Megaphylogeny resolves global patterns of mushroom evolution.</title>
        <authorList>
            <person name="Varga T."/>
            <person name="Krizsan K."/>
            <person name="Foldi C."/>
            <person name="Dima B."/>
            <person name="Sanchez-Garcia M."/>
            <person name="Sanchez-Ramirez S."/>
            <person name="Szollosi G.J."/>
            <person name="Szarkandi J.G."/>
            <person name="Papp V."/>
            <person name="Albert L."/>
            <person name="Andreopoulos W."/>
            <person name="Angelini C."/>
            <person name="Antonin V."/>
            <person name="Barry K.W."/>
            <person name="Bougher N.L."/>
            <person name="Buchanan P."/>
            <person name="Buyck B."/>
            <person name="Bense V."/>
            <person name="Catcheside P."/>
            <person name="Chovatia M."/>
            <person name="Cooper J."/>
            <person name="Damon W."/>
            <person name="Desjardin D."/>
            <person name="Finy P."/>
            <person name="Geml J."/>
            <person name="Haridas S."/>
            <person name="Hughes K."/>
            <person name="Justo A."/>
            <person name="Karasinski D."/>
            <person name="Kautmanova I."/>
            <person name="Kiss B."/>
            <person name="Kocsube S."/>
            <person name="Kotiranta H."/>
            <person name="LaButti K.M."/>
            <person name="Lechner B.E."/>
            <person name="Liimatainen K."/>
            <person name="Lipzen A."/>
            <person name="Lukacs Z."/>
            <person name="Mihaltcheva S."/>
            <person name="Morgado L.N."/>
            <person name="Niskanen T."/>
            <person name="Noordeloos M.E."/>
            <person name="Ohm R.A."/>
            <person name="Ortiz-Santana B."/>
            <person name="Ovrebo C."/>
            <person name="Racz N."/>
            <person name="Riley R."/>
            <person name="Savchenko A."/>
            <person name="Shiryaev A."/>
            <person name="Soop K."/>
            <person name="Spirin V."/>
            <person name="Szebenyi C."/>
            <person name="Tomsovsky M."/>
            <person name="Tulloss R.E."/>
            <person name="Uehling J."/>
            <person name="Grigoriev I.V."/>
            <person name="Vagvolgyi C."/>
            <person name="Papp T."/>
            <person name="Martin F.M."/>
            <person name="Miettinen O."/>
            <person name="Hibbett D.S."/>
            <person name="Nagy L.G."/>
        </authorList>
    </citation>
    <scope>NUCLEOTIDE SEQUENCE [LARGE SCALE GENOMIC DNA]</scope>
    <source>
        <strain evidence="3 4">OMC1185</strain>
    </source>
</reference>
<evidence type="ECO:0000313" key="3">
    <source>
        <dbReference type="EMBL" id="TFK57075.1"/>
    </source>
</evidence>
<feature type="coiled-coil region" evidence="1">
    <location>
        <begin position="239"/>
        <end position="275"/>
    </location>
</feature>
<evidence type="ECO:0000313" key="4">
    <source>
        <dbReference type="Proteomes" id="UP000305948"/>
    </source>
</evidence>
<dbReference type="Pfam" id="PF25534">
    <property type="entry name" value="DUF7918"/>
    <property type="match status" value="1"/>
</dbReference>
<dbReference type="Proteomes" id="UP000305948">
    <property type="component" value="Unassembled WGS sequence"/>
</dbReference>
<dbReference type="EMBL" id="ML213503">
    <property type="protein sequence ID" value="TFK57075.1"/>
    <property type="molecule type" value="Genomic_DNA"/>
</dbReference>
<dbReference type="InterPro" id="IPR057678">
    <property type="entry name" value="DUF7918"/>
</dbReference>
<evidence type="ECO:0000259" key="2">
    <source>
        <dbReference type="Pfam" id="PF25534"/>
    </source>
</evidence>
<organism evidence="3 4">
    <name type="scientific">Heliocybe sulcata</name>
    <dbReference type="NCBI Taxonomy" id="5364"/>
    <lineage>
        <taxon>Eukaryota</taxon>
        <taxon>Fungi</taxon>
        <taxon>Dikarya</taxon>
        <taxon>Basidiomycota</taxon>
        <taxon>Agaricomycotina</taxon>
        <taxon>Agaricomycetes</taxon>
        <taxon>Gloeophyllales</taxon>
        <taxon>Gloeophyllaceae</taxon>
        <taxon>Heliocybe</taxon>
    </lineage>
</organism>
<feature type="domain" description="DUF7918" evidence="2">
    <location>
        <begin position="9"/>
        <end position="217"/>
    </location>
</feature>
<sequence>MLHVREFDAWITVDGEQLPQYSPEVNHQRNEATCWIPSQAGKKFAVHWRDNLAGRKVDMAGFLSVDGVNCGSTRLEPARNRPAEVKKDYITTSLTTRRFLVFSDLVLTDDDDPMDDTTIDIKDIGQIILDIHEVQVVRRSSPWPGLDAKAKERISSQARVHEKVKKAGAHCVGFTEDIKLDKARLYDRHKRLDKTPCATFIFKYNPMDVLMANGIAPSPKAQIAENGAVNADVDMKPGNEASLDEIKAMEAHLEALKARKEIKELEARLFAAKARAKKPSGSVKTEKNSDAGSFAKGEIIDLT</sequence>
<keyword evidence="1" id="KW-0175">Coiled coil</keyword>
<dbReference type="OrthoDB" id="3364132at2759"/>
<evidence type="ECO:0000256" key="1">
    <source>
        <dbReference type="SAM" id="Coils"/>
    </source>
</evidence>
<dbReference type="STRING" id="5364.A0A5C3NJN8"/>
<dbReference type="AlphaFoldDB" id="A0A5C3NJN8"/>